<accession>A0A347WMZ6</accession>
<keyword evidence="1 2" id="KW-0129">CBS domain</keyword>
<evidence type="ECO:0000313" key="5">
    <source>
        <dbReference type="Proteomes" id="UP000263232"/>
    </source>
</evidence>
<organism evidence="4 5">
    <name type="scientific">Suicoccus acidiformans</name>
    <dbReference type="NCBI Taxonomy" id="2036206"/>
    <lineage>
        <taxon>Bacteria</taxon>
        <taxon>Bacillati</taxon>
        <taxon>Bacillota</taxon>
        <taxon>Bacilli</taxon>
        <taxon>Lactobacillales</taxon>
        <taxon>Aerococcaceae</taxon>
        <taxon>Suicoccus</taxon>
    </lineage>
</organism>
<dbReference type="RefSeq" id="WP_118991310.1">
    <property type="nucleotide sequence ID" value="NZ_CP023434.1"/>
</dbReference>
<evidence type="ECO:0000256" key="2">
    <source>
        <dbReference type="PROSITE-ProRule" id="PRU00703"/>
    </source>
</evidence>
<dbReference type="PANTHER" id="PTHR43080:SF2">
    <property type="entry name" value="CBS DOMAIN-CONTAINING PROTEIN"/>
    <property type="match status" value="1"/>
</dbReference>
<dbReference type="OrthoDB" id="9802114at2"/>
<dbReference type="Proteomes" id="UP000263232">
    <property type="component" value="Chromosome"/>
</dbReference>
<gene>
    <name evidence="4" type="ORF">CL176_10870</name>
</gene>
<sequence length="214" mass="23549">MFVKDFMTQQLITITSDTSVSQAEDIMNQRDINRLPVVDGNKLVGLVTRDTVAKAKPSDATSLDAHELNYLLDKTMVGDIMLQKVITVQPDTMLQDAAALMSEENIGVLLVLDGPHLAGIITDKDIFKAFVNISGYGAEGQYLIVELSEDRPGVIEEIGDALVSAEENLTHMMVYHYEGSIRIVLKVNHNNMDALVRAIEERGYTVVSVNGDLK</sequence>
<name>A0A347WMZ6_9LACT</name>
<evidence type="ECO:0000259" key="3">
    <source>
        <dbReference type="PROSITE" id="PS51371"/>
    </source>
</evidence>
<dbReference type="InterPro" id="IPR051257">
    <property type="entry name" value="Diverse_CBS-Domain"/>
</dbReference>
<dbReference type="SMART" id="SM00116">
    <property type="entry name" value="CBS"/>
    <property type="match status" value="2"/>
</dbReference>
<proteinExistence type="predicted"/>
<dbReference type="InterPro" id="IPR000644">
    <property type="entry name" value="CBS_dom"/>
</dbReference>
<dbReference type="Pfam" id="PF00571">
    <property type="entry name" value="CBS"/>
    <property type="match status" value="2"/>
</dbReference>
<feature type="domain" description="CBS" evidence="3">
    <location>
        <begin position="7"/>
        <end position="62"/>
    </location>
</feature>
<reference evidence="4 5" key="1">
    <citation type="submission" date="2017-09" db="EMBL/GenBank/DDBJ databases">
        <title>Complete genome sequence of Oxytococcus suis strain ZY16052.</title>
        <authorList>
            <person name="Li F."/>
        </authorList>
    </citation>
    <scope>NUCLEOTIDE SEQUENCE [LARGE SCALE GENOMIC DNA]</scope>
    <source>
        <strain evidence="4 5">ZY16052</strain>
    </source>
</reference>
<dbReference type="KEGG" id="abae:CL176_10870"/>
<dbReference type="SUPFAM" id="SSF55021">
    <property type="entry name" value="ACT-like"/>
    <property type="match status" value="1"/>
</dbReference>
<dbReference type="InterPro" id="IPR045865">
    <property type="entry name" value="ACT-like_dom_sf"/>
</dbReference>
<dbReference type="SUPFAM" id="SSF54631">
    <property type="entry name" value="CBS-domain pair"/>
    <property type="match status" value="1"/>
</dbReference>
<feature type="domain" description="CBS" evidence="3">
    <location>
        <begin position="81"/>
        <end position="139"/>
    </location>
</feature>
<evidence type="ECO:0000256" key="1">
    <source>
        <dbReference type="ARBA" id="ARBA00023122"/>
    </source>
</evidence>
<dbReference type="CDD" id="cd04584">
    <property type="entry name" value="CBS_pair_AcuB_like"/>
    <property type="match status" value="1"/>
</dbReference>
<protein>
    <recommendedName>
        <fullName evidence="3">CBS domain-containing protein</fullName>
    </recommendedName>
</protein>
<dbReference type="PROSITE" id="PS51371">
    <property type="entry name" value="CBS"/>
    <property type="match status" value="2"/>
</dbReference>
<dbReference type="AlphaFoldDB" id="A0A347WMZ6"/>
<dbReference type="PANTHER" id="PTHR43080">
    <property type="entry name" value="CBS DOMAIN-CONTAINING PROTEIN CBSX3, MITOCHONDRIAL"/>
    <property type="match status" value="1"/>
</dbReference>
<evidence type="ECO:0000313" key="4">
    <source>
        <dbReference type="EMBL" id="AXY26453.1"/>
    </source>
</evidence>
<keyword evidence="5" id="KW-1185">Reference proteome</keyword>
<dbReference type="InterPro" id="IPR046342">
    <property type="entry name" value="CBS_dom_sf"/>
</dbReference>
<dbReference type="Gene3D" id="3.10.580.10">
    <property type="entry name" value="CBS-domain"/>
    <property type="match status" value="1"/>
</dbReference>
<dbReference type="EMBL" id="CP023434">
    <property type="protein sequence ID" value="AXY26453.1"/>
    <property type="molecule type" value="Genomic_DNA"/>
</dbReference>